<evidence type="ECO:0000313" key="2">
    <source>
        <dbReference type="EMBL" id="KAB8036861.1"/>
    </source>
</evidence>
<comment type="caution">
    <text evidence="2">The sequence shown here is derived from an EMBL/GenBank/DDBJ whole genome shotgun (WGS) entry which is preliminary data.</text>
</comment>
<accession>A0A6N6VUU4</accession>
<keyword evidence="1" id="KW-0812">Transmembrane</keyword>
<organism evidence="2 3">
    <name type="scientific">Silvanigrella paludirubra</name>
    <dbReference type="NCBI Taxonomy" id="2499159"/>
    <lineage>
        <taxon>Bacteria</taxon>
        <taxon>Pseudomonadati</taxon>
        <taxon>Bdellovibrionota</taxon>
        <taxon>Oligoflexia</taxon>
        <taxon>Silvanigrellales</taxon>
        <taxon>Silvanigrellaceae</taxon>
        <taxon>Silvanigrella</taxon>
    </lineage>
</organism>
<dbReference type="RefSeq" id="WP_153421276.1">
    <property type="nucleotide sequence ID" value="NZ_WFLM01000005.1"/>
</dbReference>
<keyword evidence="3" id="KW-1185">Reference proteome</keyword>
<dbReference type="EMBL" id="WFLM01000005">
    <property type="protein sequence ID" value="KAB8036861.1"/>
    <property type="molecule type" value="Genomic_DNA"/>
</dbReference>
<protein>
    <submittedName>
        <fullName evidence="2">MFS transporter</fullName>
    </submittedName>
</protein>
<gene>
    <name evidence="2" type="ORF">GCL60_13530</name>
</gene>
<keyword evidence="1" id="KW-1133">Transmembrane helix</keyword>
<feature type="transmembrane region" description="Helical" evidence="1">
    <location>
        <begin position="204"/>
        <end position="223"/>
    </location>
</feature>
<feature type="transmembrane region" description="Helical" evidence="1">
    <location>
        <begin position="50"/>
        <end position="67"/>
    </location>
</feature>
<dbReference type="OrthoDB" id="5291554at2"/>
<proteinExistence type="predicted"/>
<evidence type="ECO:0000313" key="3">
    <source>
        <dbReference type="Proteomes" id="UP000437748"/>
    </source>
</evidence>
<sequence>MENKKVEVAVETPSDIKKPKENLWASIIFYVLIPVLVLSKLNSTLGPLKTLLLALSFPLVFGIYDFAKRKQASPIAILGITSVLIKGIFAFYKVDGFWFAIQEAAIPTFLGVFTIVSAWIGKPFVNYFIYNENIFKIDLLESKLRQNNAERQFKILMWQVTMVFGFAFFLGGVLNYILAINIIISPAGTEAFNKELAEMTWKSYIVIALPKFVISIFGLWWFISQLKKLTGLNAAEILKAE</sequence>
<evidence type="ECO:0000256" key="1">
    <source>
        <dbReference type="SAM" id="Phobius"/>
    </source>
</evidence>
<feature type="transmembrane region" description="Helical" evidence="1">
    <location>
        <begin position="155"/>
        <end position="184"/>
    </location>
</feature>
<dbReference type="Proteomes" id="UP000437748">
    <property type="component" value="Unassembled WGS sequence"/>
</dbReference>
<name>A0A6N6VUU4_9BACT</name>
<dbReference type="NCBIfam" id="NF041646">
    <property type="entry name" value="VC0807_fam"/>
    <property type="match status" value="1"/>
</dbReference>
<feature type="transmembrane region" description="Helical" evidence="1">
    <location>
        <begin position="21"/>
        <end position="38"/>
    </location>
</feature>
<dbReference type="AlphaFoldDB" id="A0A6N6VUU4"/>
<feature type="transmembrane region" description="Helical" evidence="1">
    <location>
        <begin position="98"/>
        <end position="120"/>
    </location>
</feature>
<reference evidence="2 3" key="1">
    <citation type="submission" date="2019-10" db="EMBL/GenBank/DDBJ databases">
        <title>New species of Slilvanegrellaceae.</title>
        <authorList>
            <person name="Pitt A."/>
            <person name="Hahn M.W."/>
        </authorList>
    </citation>
    <scope>NUCLEOTIDE SEQUENCE [LARGE SCALE GENOMIC DNA]</scope>
    <source>
        <strain evidence="2 3">SP-Ram-0.45-NSY-1</strain>
    </source>
</reference>
<keyword evidence="1" id="KW-0472">Membrane</keyword>
<feature type="transmembrane region" description="Helical" evidence="1">
    <location>
        <begin position="74"/>
        <end position="92"/>
    </location>
</feature>